<feature type="compositionally biased region" description="Gly residues" evidence="1">
    <location>
        <begin position="27"/>
        <end position="48"/>
    </location>
</feature>
<sequence>MYNRSHGGPPPAPRDPRTSFDARHHVGGSGRSGPTSGGSAGYQGFGHGFGHEHPTDISHPGENRLRGIDPHPSSYEGGRPRVHPRRPSSPPPHEARDPRQFDPNRGGSVRPPPGARYWGDAPHNTQHGRIRHSRITSRGSGGYTGFYRERGQGGDQGAVYGGGYAARHPSEMGDATTPRRMQPRNDRLAEDRQRYYGRIERVISIHGVVVSCLRSSTGGNNVEVTKSHSQPALRNPAEKKKERYILILQITTSCLFDLCGKFRYVKIV</sequence>
<evidence type="ECO:0000313" key="2">
    <source>
        <dbReference type="EMBL" id="KAF1960627.1"/>
    </source>
</evidence>
<dbReference type="EMBL" id="ML976982">
    <property type="protein sequence ID" value="KAF1960627.1"/>
    <property type="molecule type" value="Genomic_DNA"/>
</dbReference>
<feature type="compositionally biased region" description="Basic and acidic residues" evidence="1">
    <location>
        <begin position="93"/>
        <end position="102"/>
    </location>
</feature>
<dbReference type="Proteomes" id="UP000800035">
    <property type="component" value="Unassembled WGS sequence"/>
</dbReference>
<organism evidence="2 3">
    <name type="scientific">Byssothecium circinans</name>
    <dbReference type="NCBI Taxonomy" id="147558"/>
    <lineage>
        <taxon>Eukaryota</taxon>
        <taxon>Fungi</taxon>
        <taxon>Dikarya</taxon>
        <taxon>Ascomycota</taxon>
        <taxon>Pezizomycotina</taxon>
        <taxon>Dothideomycetes</taxon>
        <taxon>Pleosporomycetidae</taxon>
        <taxon>Pleosporales</taxon>
        <taxon>Massarineae</taxon>
        <taxon>Massarinaceae</taxon>
        <taxon>Byssothecium</taxon>
    </lineage>
</organism>
<gene>
    <name evidence="2" type="ORF">CC80DRAFT_580309</name>
</gene>
<name>A0A6A5UHS6_9PLEO</name>
<evidence type="ECO:0000313" key="3">
    <source>
        <dbReference type="Proteomes" id="UP000800035"/>
    </source>
</evidence>
<evidence type="ECO:0000256" key="1">
    <source>
        <dbReference type="SAM" id="MobiDB-lite"/>
    </source>
</evidence>
<feature type="compositionally biased region" description="Basic and acidic residues" evidence="1">
    <location>
        <begin position="14"/>
        <end position="24"/>
    </location>
</feature>
<feature type="region of interest" description="Disordered" evidence="1">
    <location>
        <begin position="1"/>
        <end position="127"/>
    </location>
</feature>
<dbReference type="AlphaFoldDB" id="A0A6A5UHS6"/>
<feature type="compositionally biased region" description="Basic and acidic residues" evidence="1">
    <location>
        <begin position="49"/>
        <end position="69"/>
    </location>
</feature>
<accession>A0A6A5UHS6</accession>
<reference evidence="2" key="1">
    <citation type="journal article" date="2020" name="Stud. Mycol.">
        <title>101 Dothideomycetes genomes: a test case for predicting lifestyles and emergence of pathogens.</title>
        <authorList>
            <person name="Haridas S."/>
            <person name="Albert R."/>
            <person name="Binder M."/>
            <person name="Bloem J."/>
            <person name="Labutti K."/>
            <person name="Salamov A."/>
            <person name="Andreopoulos B."/>
            <person name="Baker S."/>
            <person name="Barry K."/>
            <person name="Bills G."/>
            <person name="Bluhm B."/>
            <person name="Cannon C."/>
            <person name="Castanera R."/>
            <person name="Culley D."/>
            <person name="Daum C."/>
            <person name="Ezra D."/>
            <person name="Gonzalez J."/>
            <person name="Henrissat B."/>
            <person name="Kuo A."/>
            <person name="Liang C."/>
            <person name="Lipzen A."/>
            <person name="Lutzoni F."/>
            <person name="Magnuson J."/>
            <person name="Mondo S."/>
            <person name="Nolan M."/>
            <person name="Ohm R."/>
            <person name="Pangilinan J."/>
            <person name="Park H.-J."/>
            <person name="Ramirez L."/>
            <person name="Alfaro M."/>
            <person name="Sun H."/>
            <person name="Tritt A."/>
            <person name="Yoshinaga Y."/>
            <person name="Zwiers L.-H."/>
            <person name="Turgeon B."/>
            <person name="Goodwin S."/>
            <person name="Spatafora J."/>
            <person name="Crous P."/>
            <person name="Grigoriev I."/>
        </authorList>
    </citation>
    <scope>NUCLEOTIDE SEQUENCE</scope>
    <source>
        <strain evidence="2">CBS 675.92</strain>
    </source>
</reference>
<protein>
    <submittedName>
        <fullName evidence="2">Uncharacterized protein</fullName>
    </submittedName>
</protein>
<keyword evidence="3" id="KW-1185">Reference proteome</keyword>
<proteinExistence type="predicted"/>